<feature type="compositionally biased region" description="Basic and acidic residues" evidence="1">
    <location>
        <begin position="58"/>
        <end position="69"/>
    </location>
</feature>
<proteinExistence type="predicted"/>
<dbReference type="STRING" id="1215104.GCA_000730585_01074"/>
<feature type="region of interest" description="Disordered" evidence="1">
    <location>
        <begin position="1"/>
        <end position="93"/>
    </location>
</feature>
<accession>A0A239BJY8</accession>
<reference evidence="3" key="1">
    <citation type="submission" date="2017-06" db="EMBL/GenBank/DDBJ databases">
        <authorList>
            <person name="Varghese N."/>
            <person name="Submissions S."/>
        </authorList>
    </citation>
    <scope>NUCLEOTIDE SEQUENCE [LARGE SCALE GENOMIC DNA]</scope>
    <source>
        <strain evidence="3">DSM 22348</strain>
    </source>
</reference>
<evidence type="ECO:0000313" key="2">
    <source>
        <dbReference type="EMBL" id="SNS08166.1"/>
    </source>
</evidence>
<dbReference type="AlphaFoldDB" id="A0A239BJY8"/>
<keyword evidence="3" id="KW-1185">Reference proteome</keyword>
<dbReference type="OrthoDB" id="7005530at2"/>
<protein>
    <submittedName>
        <fullName evidence="2">Uncharacterized protein</fullName>
    </submittedName>
</protein>
<feature type="compositionally biased region" description="Basic and acidic residues" evidence="1">
    <location>
        <begin position="35"/>
        <end position="48"/>
    </location>
</feature>
<dbReference type="Proteomes" id="UP000198407">
    <property type="component" value="Unassembled WGS sequence"/>
</dbReference>
<organism evidence="2 3">
    <name type="scientific">Pseudomonas japonica</name>
    <dbReference type="NCBI Taxonomy" id="256466"/>
    <lineage>
        <taxon>Bacteria</taxon>
        <taxon>Pseudomonadati</taxon>
        <taxon>Pseudomonadota</taxon>
        <taxon>Gammaproteobacteria</taxon>
        <taxon>Pseudomonadales</taxon>
        <taxon>Pseudomonadaceae</taxon>
        <taxon>Pseudomonas</taxon>
    </lineage>
</organism>
<sequence length="259" mass="28424">MDFKVAVSLWNLPRNQTTPTPEPAMGSNDFSNRLGLDRQQDAPHEQPGERQPSANDNVPREDSAAHDRLAAQQSSLPPRDPRRNHGQRPQHNPGLELYELGLRAGSHLSHVPSALRASAEAAYKAHGTVFAALPTNQAEPRPQAPAPVAPADVAESSVVSLPVATNTAEGSDALAALDEQMNAWTARQWPERNCLLLPRGNGMELLIRDHHLDADEQRTLLAELLRRLPGSGVDAQRIWINGQPVWQREPLSRLQGDAW</sequence>
<dbReference type="RefSeq" id="WP_042128467.1">
    <property type="nucleotide sequence ID" value="NZ_FZOL01000003.1"/>
</dbReference>
<name>A0A239BJY8_9PSED</name>
<evidence type="ECO:0000313" key="3">
    <source>
        <dbReference type="Proteomes" id="UP000198407"/>
    </source>
</evidence>
<gene>
    <name evidence="2" type="ORF">SAMN05444352_10310</name>
</gene>
<evidence type="ECO:0000256" key="1">
    <source>
        <dbReference type="SAM" id="MobiDB-lite"/>
    </source>
</evidence>
<dbReference type="EMBL" id="FZOL01000003">
    <property type="protein sequence ID" value="SNS08166.1"/>
    <property type="molecule type" value="Genomic_DNA"/>
</dbReference>